<dbReference type="HOGENOM" id="CLU_038356_0_1_5"/>
<dbReference type="CDD" id="cd11528">
    <property type="entry name" value="NTP-PPase_MazG_Nterm"/>
    <property type="match status" value="1"/>
</dbReference>
<feature type="domain" description="NTP pyrophosphohydrolase MazG-like" evidence="1">
    <location>
        <begin position="186"/>
        <end position="237"/>
    </location>
</feature>
<evidence type="ECO:0000313" key="3">
    <source>
        <dbReference type="Proteomes" id="UP000001494"/>
    </source>
</evidence>
<dbReference type="Gene3D" id="1.10.287.1080">
    <property type="entry name" value="MazG-like"/>
    <property type="match status" value="2"/>
</dbReference>
<proteinExistence type="predicted"/>
<dbReference type="NCBIfam" id="NF007113">
    <property type="entry name" value="PRK09562.1"/>
    <property type="match status" value="1"/>
</dbReference>
<dbReference type="CDD" id="cd11529">
    <property type="entry name" value="NTP-PPase_MazG_Cterm"/>
    <property type="match status" value="1"/>
</dbReference>
<dbReference type="NCBIfam" id="TIGR00444">
    <property type="entry name" value="mazG"/>
    <property type="match status" value="1"/>
</dbReference>
<evidence type="ECO:0000259" key="1">
    <source>
        <dbReference type="Pfam" id="PF03819"/>
    </source>
</evidence>
<dbReference type="eggNOG" id="COG3956">
    <property type="taxonomic scope" value="Bacteria"/>
</dbReference>
<protein>
    <submittedName>
        <fullName evidence="2">MazG family protein</fullName>
    </submittedName>
</protein>
<dbReference type="GO" id="GO:0046047">
    <property type="term" value="P:TTP catabolic process"/>
    <property type="evidence" value="ECO:0007669"/>
    <property type="project" value="TreeGrafter"/>
</dbReference>
<sequence>MDKDASKSEKSDFSSIDTLRQIMARLRDPVKGCEWDAAQNFLSIAPYAIEEAYEVVDAIEQQDMHELKNELGDLLLQVVFHSQMAAEKDLFTFDDVVTAICEKMIRRHPHVFQDHDTDIDPTRIKDNWEKIKAKERSEKKSSDSGALVGIAKALPALTRAKKIQERAARTGFDWSDTAGPRAKIDEELAEVDNATDRENLIEEIGDVLFTVTTFARHHGIDAEQALKKSNEKFENRFKIMEEIAGGDITPLPLSEKENLWIAAINYEKSNKNK</sequence>
<dbReference type="RefSeq" id="WP_014500396.1">
    <property type="nucleotide sequence ID" value="NC_017262.1"/>
</dbReference>
<dbReference type="GO" id="GO:0046061">
    <property type="term" value="P:dATP catabolic process"/>
    <property type="evidence" value="ECO:0007669"/>
    <property type="project" value="TreeGrafter"/>
</dbReference>
<dbReference type="GO" id="GO:0046081">
    <property type="term" value="P:dUTP catabolic process"/>
    <property type="evidence" value="ECO:0007669"/>
    <property type="project" value="TreeGrafter"/>
</dbReference>
<dbReference type="GO" id="GO:0047429">
    <property type="term" value="F:nucleoside triphosphate diphosphatase activity"/>
    <property type="evidence" value="ECO:0007669"/>
    <property type="project" value="InterPro"/>
</dbReference>
<dbReference type="EMBL" id="CP002850">
    <property type="protein sequence ID" value="AEH62077.1"/>
    <property type="molecule type" value="Genomic_DNA"/>
</dbReference>
<dbReference type="GO" id="GO:0046052">
    <property type="term" value="P:UTP catabolic process"/>
    <property type="evidence" value="ECO:0007669"/>
    <property type="project" value="TreeGrafter"/>
</dbReference>
<dbReference type="Pfam" id="PF03819">
    <property type="entry name" value="MazG"/>
    <property type="match status" value="2"/>
</dbReference>
<reference evidence="2 3" key="1">
    <citation type="journal article" date="2011" name="J. Bacteriol.">
        <title>Genome sequence of the ethanol-producing Zymomonas mobilis subsp. mobilis lectotype strain ATCC 10988.</title>
        <authorList>
            <person name="Pappas K.M."/>
            <person name="Kouvelis V.N."/>
            <person name="Saunders E."/>
            <person name="Brettin T.S."/>
            <person name="Bruce D."/>
            <person name="Detter C."/>
            <person name="Balakireva M."/>
            <person name="Han C.S."/>
            <person name="Savvakis G."/>
            <person name="Kyrpides N.C."/>
            <person name="Typas M.A."/>
        </authorList>
    </citation>
    <scope>NUCLEOTIDE SEQUENCE [LARGE SCALE GENOMIC DNA]</scope>
    <source>
        <strain evidence="3">ATCC 10988 / DSM 424 / CCUG 17860 / LMG 404 / NCIMB 8938 / NRRL B-806 / ZM1</strain>
    </source>
</reference>
<dbReference type="InterPro" id="IPR004518">
    <property type="entry name" value="MazG-like_dom"/>
</dbReference>
<dbReference type="GO" id="GO:0046076">
    <property type="term" value="P:dTTP catabolic process"/>
    <property type="evidence" value="ECO:0007669"/>
    <property type="project" value="TreeGrafter"/>
</dbReference>
<dbReference type="AlphaFoldDB" id="A0A0H3G081"/>
<name>A0A0H3G081_ZYMMA</name>
<evidence type="ECO:0000313" key="2">
    <source>
        <dbReference type="EMBL" id="AEH62077.1"/>
    </source>
</evidence>
<feature type="domain" description="NTP pyrophosphohydrolase MazG-like" evidence="1">
    <location>
        <begin position="39"/>
        <end position="112"/>
    </location>
</feature>
<gene>
    <name evidence="2" type="ordered locus">Zmob_0225</name>
</gene>
<dbReference type="GO" id="GO:0006203">
    <property type="term" value="P:dGTP catabolic process"/>
    <property type="evidence" value="ECO:0007669"/>
    <property type="project" value="TreeGrafter"/>
</dbReference>
<dbReference type="InterPro" id="IPR048011">
    <property type="entry name" value="NTP-PPase_MazG-like_C"/>
</dbReference>
<dbReference type="GO" id="GO:0006950">
    <property type="term" value="P:response to stress"/>
    <property type="evidence" value="ECO:0007669"/>
    <property type="project" value="UniProtKB-ARBA"/>
</dbReference>
<organism evidence="2 3">
    <name type="scientific">Zymomonas mobilis subsp. mobilis (strain ATCC 10988 / DSM 424 / LMG 404 / NCIMB 8938 / NRRL B-806 / ZM1)</name>
    <dbReference type="NCBI Taxonomy" id="555217"/>
    <lineage>
        <taxon>Bacteria</taxon>
        <taxon>Pseudomonadati</taxon>
        <taxon>Pseudomonadota</taxon>
        <taxon>Alphaproteobacteria</taxon>
        <taxon>Sphingomonadales</taxon>
        <taxon>Zymomonadaceae</taxon>
        <taxon>Zymomonas</taxon>
    </lineage>
</organism>
<dbReference type="KEGG" id="zmm:Zmob_0225"/>
<dbReference type="OrthoDB" id="9808939at2"/>
<dbReference type="SUPFAM" id="SSF101386">
    <property type="entry name" value="all-alpha NTP pyrophosphatases"/>
    <property type="match status" value="2"/>
</dbReference>
<accession>A0A0H3G081</accession>
<dbReference type="InterPro" id="IPR011551">
    <property type="entry name" value="NTP_PyrPHydrolase_MazG"/>
</dbReference>
<dbReference type="Proteomes" id="UP000001494">
    <property type="component" value="Chromosome"/>
</dbReference>
<dbReference type="InterPro" id="IPR048015">
    <property type="entry name" value="NTP-PPase_MazG-like_N"/>
</dbReference>
<dbReference type="FunFam" id="1.10.287.1080:FF:000001">
    <property type="entry name" value="Nucleoside triphosphate pyrophosphohydrolase"/>
    <property type="match status" value="1"/>
</dbReference>
<dbReference type="PANTHER" id="PTHR30522:SF0">
    <property type="entry name" value="NUCLEOSIDE TRIPHOSPHATE PYROPHOSPHOHYDROLASE"/>
    <property type="match status" value="1"/>
</dbReference>
<dbReference type="PANTHER" id="PTHR30522">
    <property type="entry name" value="NUCLEOSIDE TRIPHOSPHATE PYROPHOSPHOHYDROLASE"/>
    <property type="match status" value="1"/>
</dbReference>